<dbReference type="Pfam" id="PF03427">
    <property type="entry name" value="CBM_19"/>
    <property type="match status" value="1"/>
</dbReference>
<feature type="domain" description="Carbohydrate-binding module family 19" evidence="1">
    <location>
        <begin position="11"/>
        <end position="54"/>
    </location>
</feature>
<dbReference type="GO" id="GO:0008061">
    <property type="term" value="F:chitin binding"/>
    <property type="evidence" value="ECO:0007669"/>
    <property type="project" value="InterPro"/>
</dbReference>
<keyword evidence="3" id="KW-1185">Reference proteome</keyword>
<sequence length="95" mass="9548">QNALDAQKLNAKFATLKATDSCKDGEMGCVNSSFAQCVSGKWVLTPCAAGNSCFALPLVNKVGTSLSCDSPTDAASRFDNAGVSGGINGDGTTPA</sequence>
<dbReference type="Proteomes" id="UP000807353">
    <property type="component" value="Unassembled WGS sequence"/>
</dbReference>
<dbReference type="EMBL" id="MU150436">
    <property type="protein sequence ID" value="KAF9456327.1"/>
    <property type="molecule type" value="Genomic_DNA"/>
</dbReference>
<dbReference type="InterPro" id="IPR005089">
    <property type="entry name" value="CBM19"/>
</dbReference>
<comment type="caution">
    <text evidence="2">The sequence shown here is derived from an EMBL/GenBank/DDBJ whole genome shotgun (WGS) entry which is preliminary data.</text>
</comment>
<evidence type="ECO:0000313" key="2">
    <source>
        <dbReference type="EMBL" id="KAF9456327.1"/>
    </source>
</evidence>
<reference evidence="2" key="1">
    <citation type="submission" date="2020-11" db="EMBL/GenBank/DDBJ databases">
        <authorList>
            <consortium name="DOE Joint Genome Institute"/>
            <person name="Ahrendt S."/>
            <person name="Riley R."/>
            <person name="Andreopoulos W."/>
            <person name="Labutti K."/>
            <person name="Pangilinan J."/>
            <person name="Ruiz-Duenas F.J."/>
            <person name="Barrasa J.M."/>
            <person name="Sanchez-Garcia M."/>
            <person name="Camarero S."/>
            <person name="Miyauchi S."/>
            <person name="Serrano A."/>
            <person name="Linde D."/>
            <person name="Babiker R."/>
            <person name="Drula E."/>
            <person name="Ayuso-Fernandez I."/>
            <person name="Pacheco R."/>
            <person name="Padilla G."/>
            <person name="Ferreira P."/>
            <person name="Barriuso J."/>
            <person name="Kellner H."/>
            <person name="Castanera R."/>
            <person name="Alfaro M."/>
            <person name="Ramirez L."/>
            <person name="Pisabarro A.G."/>
            <person name="Kuo A."/>
            <person name="Tritt A."/>
            <person name="Lipzen A."/>
            <person name="He G."/>
            <person name="Yan M."/>
            <person name="Ng V."/>
            <person name="Cullen D."/>
            <person name="Martin F."/>
            <person name="Rosso M.-N."/>
            <person name="Henrissat B."/>
            <person name="Hibbett D."/>
            <person name="Martinez A.T."/>
            <person name="Grigoriev I.V."/>
        </authorList>
    </citation>
    <scope>NUCLEOTIDE SEQUENCE</scope>
    <source>
        <strain evidence="2">CBS 247.69</strain>
    </source>
</reference>
<name>A0A9P5XTL2_9AGAR</name>
<proteinExistence type="predicted"/>
<evidence type="ECO:0000313" key="3">
    <source>
        <dbReference type="Proteomes" id="UP000807353"/>
    </source>
</evidence>
<organism evidence="2 3">
    <name type="scientific">Collybia nuda</name>
    <dbReference type="NCBI Taxonomy" id="64659"/>
    <lineage>
        <taxon>Eukaryota</taxon>
        <taxon>Fungi</taxon>
        <taxon>Dikarya</taxon>
        <taxon>Basidiomycota</taxon>
        <taxon>Agaricomycotina</taxon>
        <taxon>Agaricomycetes</taxon>
        <taxon>Agaricomycetidae</taxon>
        <taxon>Agaricales</taxon>
        <taxon>Tricholomatineae</taxon>
        <taxon>Clitocybaceae</taxon>
        <taxon>Collybia</taxon>
    </lineage>
</organism>
<gene>
    <name evidence="2" type="ORF">BDZ94DRAFT_1135610</name>
</gene>
<protein>
    <recommendedName>
        <fullName evidence="1">Carbohydrate-binding module family 19 domain-containing protein</fullName>
    </recommendedName>
</protein>
<accession>A0A9P5XTL2</accession>
<dbReference type="AlphaFoldDB" id="A0A9P5XTL2"/>
<feature type="non-terminal residue" evidence="2">
    <location>
        <position position="95"/>
    </location>
</feature>
<feature type="non-terminal residue" evidence="2">
    <location>
        <position position="1"/>
    </location>
</feature>
<dbReference type="OrthoDB" id="2362516at2759"/>
<evidence type="ECO:0000259" key="1">
    <source>
        <dbReference type="Pfam" id="PF03427"/>
    </source>
</evidence>
<dbReference type="GO" id="GO:0006032">
    <property type="term" value="P:chitin catabolic process"/>
    <property type="evidence" value="ECO:0007669"/>
    <property type="project" value="InterPro"/>
</dbReference>